<dbReference type="Proteomes" id="UP000499080">
    <property type="component" value="Unassembled WGS sequence"/>
</dbReference>
<name>A0A4Y2N1C5_ARAVE</name>
<feature type="compositionally biased region" description="Polar residues" evidence="1">
    <location>
        <begin position="20"/>
        <end position="43"/>
    </location>
</feature>
<sequence length="114" mass="12953">MYVWSFISWQGQPRCEGHSSIPSLSIKSNGQSQTSSLGRPRSSANRSCTLLLYYEPFAYRIGLPIGERTLGIGLAEDWIKWNKKQQLQRVLSKDSGDSSFRISERIKIILMSIN</sequence>
<evidence type="ECO:0000313" key="3">
    <source>
        <dbReference type="Proteomes" id="UP000499080"/>
    </source>
</evidence>
<organism evidence="2 3">
    <name type="scientific">Araneus ventricosus</name>
    <name type="common">Orbweaver spider</name>
    <name type="synonym">Epeira ventricosa</name>
    <dbReference type="NCBI Taxonomy" id="182803"/>
    <lineage>
        <taxon>Eukaryota</taxon>
        <taxon>Metazoa</taxon>
        <taxon>Ecdysozoa</taxon>
        <taxon>Arthropoda</taxon>
        <taxon>Chelicerata</taxon>
        <taxon>Arachnida</taxon>
        <taxon>Araneae</taxon>
        <taxon>Araneomorphae</taxon>
        <taxon>Entelegynae</taxon>
        <taxon>Araneoidea</taxon>
        <taxon>Araneidae</taxon>
        <taxon>Araneus</taxon>
    </lineage>
</organism>
<gene>
    <name evidence="2" type="ORF">AVEN_129906_1</name>
</gene>
<keyword evidence="3" id="KW-1185">Reference proteome</keyword>
<feature type="region of interest" description="Disordered" evidence="1">
    <location>
        <begin position="13"/>
        <end position="43"/>
    </location>
</feature>
<evidence type="ECO:0000256" key="1">
    <source>
        <dbReference type="SAM" id="MobiDB-lite"/>
    </source>
</evidence>
<reference evidence="2 3" key="1">
    <citation type="journal article" date="2019" name="Sci. Rep.">
        <title>Orb-weaving spider Araneus ventricosus genome elucidates the spidroin gene catalogue.</title>
        <authorList>
            <person name="Kono N."/>
            <person name="Nakamura H."/>
            <person name="Ohtoshi R."/>
            <person name="Moran D.A.P."/>
            <person name="Shinohara A."/>
            <person name="Yoshida Y."/>
            <person name="Fujiwara M."/>
            <person name="Mori M."/>
            <person name="Tomita M."/>
            <person name="Arakawa K."/>
        </authorList>
    </citation>
    <scope>NUCLEOTIDE SEQUENCE [LARGE SCALE GENOMIC DNA]</scope>
</reference>
<proteinExistence type="predicted"/>
<evidence type="ECO:0000313" key="2">
    <source>
        <dbReference type="EMBL" id="GBN31947.1"/>
    </source>
</evidence>
<comment type="caution">
    <text evidence="2">The sequence shown here is derived from an EMBL/GenBank/DDBJ whole genome shotgun (WGS) entry which is preliminary data.</text>
</comment>
<protein>
    <submittedName>
        <fullName evidence="2">Uncharacterized protein</fullName>
    </submittedName>
</protein>
<accession>A0A4Y2N1C5</accession>
<dbReference type="AlphaFoldDB" id="A0A4Y2N1C5"/>
<dbReference type="EMBL" id="BGPR01008161">
    <property type="protein sequence ID" value="GBN31947.1"/>
    <property type="molecule type" value="Genomic_DNA"/>
</dbReference>